<dbReference type="PROSITE" id="PS50109">
    <property type="entry name" value="HIS_KIN"/>
    <property type="match status" value="1"/>
</dbReference>
<evidence type="ECO:0000256" key="13">
    <source>
        <dbReference type="SAM" id="Coils"/>
    </source>
</evidence>
<dbReference type="Gene3D" id="3.30.565.10">
    <property type="entry name" value="Histidine kinase-like ATPase, C-terminal domain"/>
    <property type="match status" value="1"/>
</dbReference>
<reference evidence="16 17" key="1">
    <citation type="journal article" date="2017" name="Front. Microbiol.">
        <title>Phaeobacter piscinae sp. nov., a species of the Roseobacter group and potential aquaculture probiont.</title>
        <authorList>
            <person name="Sonnenschein E.C."/>
            <person name="Phippen C.B.W."/>
            <person name="Nielsen K.F."/>
            <person name="Mateiu R.V."/>
            <person name="Melchiorsen J."/>
            <person name="Gram L."/>
            <person name="Overmann J."/>
            <person name="Freese H.M."/>
        </authorList>
    </citation>
    <scope>NUCLEOTIDE SEQUENCE [LARGE SCALE GENOMIC DNA]</scope>
    <source>
        <strain evidence="16 17">P36</strain>
    </source>
</reference>
<dbReference type="Gene3D" id="3.30.450.20">
    <property type="entry name" value="PAS domain"/>
    <property type="match status" value="1"/>
</dbReference>
<keyword evidence="8" id="KW-0547">Nucleotide-binding</keyword>
<evidence type="ECO:0000313" key="17">
    <source>
        <dbReference type="Proteomes" id="UP000218891"/>
    </source>
</evidence>
<feature type="transmembrane region" description="Helical" evidence="14">
    <location>
        <begin position="306"/>
        <end position="328"/>
    </location>
</feature>
<dbReference type="EC" id="2.7.13.3" evidence="3"/>
<dbReference type="Pfam" id="PF02518">
    <property type="entry name" value="HATPase_c"/>
    <property type="match status" value="1"/>
</dbReference>
<evidence type="ECO:0000256" key="8">
    <source>
        <dbReference type="ARBA" id="ARBA00022741"/>
    </source>
</evidence>
<keyword evidence="4" id="KW-1003">Cell membrane</keyword>
<keyword evidence="10" id="KW-0067">ATP-binding</keyword>
<dbReference type="Proteomes" id="UP000218891">
    <property type="component" value="Chromosome"/>
</dbReference>
<keyword evidence="7 14" id="KW-0812">Transmembrane</keyword>
<dbReference type="InterPro" id="IPR017055">
    <property type="entry name" value="Sig_transdc_His_kinase_DctB"/>
</dbReference>
<dbReference type="InterPro" id="IPR004358">
    <property type="entry name" value="Sig_transdc_His_kin-like_C"/>
</dbReference>
<dbReference type="SUPFAM" id="SSF55874">
    <property type="entry name" value="ATPase domain of HSP90 chaperone/DNA topoisomerase II/histidine kinase"/>
    <property type="match status" value="1"/>
</dbReference>
<feature type="transmembrane region" description="Helical" evidence="14">
    <location>
        <begin position="38"/>
        <end position="56"/>
    </location>
</feature>
<keyword evidence="11 14" id="KW-1133">Transmembrane helix</keyword>
<dbReference type="InterPro" id="IPR036097">
    <property type="entry name" value="HisK_dim/P_sf"/>
</dbReference>
<comment type="catalytic activity">
    <reaction evidence="1">
        <text>ATP + protein L-histidine = ADP + protein N-phospho-L-histidine.</text>
        <dbReference type="EC" id="2.7.13.3"/>
    </reaction>
</comment>
<comment type="subcellular location">
    <subcellularLocation>
        <location evidence="2">Cell membrane</location>
        <topology evidence="2">Multi-pass membrane protein</topology>
    </subcellularLocation>
</comment>
<dbReference type="SUPFAM" id="SSF103190">
    <property type="entry name" value="Sensory domain-like"/>
    <property type="match status" value="1"/>
</dbReference>
<name>A0ABN5DG82_9RHOB</name>
<proteinExistence type="predicted"/>
<keyword evidence="14" id="KW-0472">Membrane</keyword>
<dbReference type="InterPro" id="IPR003594">
    <property type="entry name" value="HATPase_dom"/>
</dbReference>
<dbReference type="PANTHER" id="PTHR43065:SF46">
    <property type="entry name" value="C4-DICARBOXYLATE TRANSPORT SENSOR PROTEIN DCTB"/>
    <property type="match status" value="1"/>
</dbReference>
<evidence type="ECO:0000256" key="6">
    <source>
        <dbReference type="ARBA" id="ARBA00022679"/>
    </source>
</evidence>
<evidence type="ECO:0000256" key="4">
    <source>
        <dbReference type="ARBA" id="ARBA00022475"/>
    </source>
</evidence>
<reference evidence="16 17" key="4">
    <citation type="journal article" date="2018" name="Environ. Microbiol. Rep.">
        <title>Phylogenetic distribution of roseobacticides in the Roseobacter group and their effect on microalgae.</title>
        <authorList>
            <person name="Sonnenschein E.C."/>
            <person name="Phippen C.B."/>
            <person name="Bentzon-Tilia M."/>
            <person name="Rasmussen S.A."/>
            <person name="Nielsen K.F."/>
            <person name="Gram L."/>
        </authorList>
    </citation>
    <scope>NUCLEOTIDE SEQUENCE [LARGE SCALE GENOMIC DNA]</scope>
    <source>
        <strain evidence="16 17">P36</strain>
    </source>
</reference>
<organism evidence="16 17">
    <name type="scientific">Phaeobacter piscinae</name>
    <dbReference type="NCBI Taxonomy" id="1580596"/>
    <lineage>
        <taxon>Bacteria</taxon>
        <taxon>Pseudomonadati</taxon>
        <taxon>Pseudomonadota</taxon>
        <taxon>Alphaproteobacteria</taxon>
        <taxon>Rhodobacterales</taxon>
        <taxon>Roseobacteraceae</taxon>
        <taxon>Phaeobacter</taxon>
    </lineage>
</organism>
<accession>A0ABN5DG82</accession>
<evidence type="ECO:0000256" key="14">
    <source>
        <dbReference type="SAM" id="Phobius"/>
    </source>
</evidence>
<evidence type="ECO:0000256" key="7">
    <source>
        <dbReference type="ARBA" id="ARBA00022692"/>
    </source>
</evidence>
<keyword evidence="5" id="KW-0597">Phosphoprotein</keyword>
<dbReference type="EMBL" id="CP010643">
    <property type="protein sequence ID" value="ATG36089.1"/>
    <property type="molecule type" value="Genomic_DNA"/>
</dbReference>
<dbReference type="InterPro" id="IPR029151">
    <property type="entry name" value="Sensor-like_sf"/>
</dbReference>
<evidence type="ECO:0000256" key="1">
    <source>
        <dbReference type="ARBA" id="ARBA00000085"/>
    </source>
</evidence>
<dbReference type="PIRSF" id="PIRSF036431">
    <property type="entry name" value="STHK_DctB"/>
    <property type="match status" value="1"/>
</dbReference>
<dbReference type="GO" id="GO:0004673">
    <property type="term" value="F:protein histidine kinase activity"/>
    <property type="evidence" value="ECO:0007669"/>
    <property type="project" value="UniProtKB-EC"/>
</dbReference>
<dbReference type="PRINTS" id="PR00344">
    <property type="entry name" value="BCTRLSENSOR"/>
</dbReference>
<keyword evidence="6 16" id="KW-0808">Transferase</keyword>
<evidence type="ECO:0000256" key="11">
    <source>
        <dbReference type="ARBA" id="ARBA00022989"/>
    </source>
</evidence>
<reference evidence="16 17" key="2">
    <citation type="journal article" date="2017" name="Genome Biol. Evol.">
        <title>Trajectories and Drivers of Genome Evolution in Surface-Associated Marine Phaeobacter.</title>
        <authorList>
            <person name="Freese H.M."/>
            <person name="Sikorski J."/>
            <person name="Bunk B."/>
            <person name="Scheuner C."/>
            <person name="Meier-Kolthoff J.P."/>
            <person name="Sproer C."/>
            <person name="Gram L."/>
            <person name="Overmann J."/>
        </authorList>
    </citation>
    <scope>NUCLEOTIDE SEQUENCE [LARGE SCALE GENOMIC DNA]</scope>
    <source>
        <strain evidence="16 17">P36</strain>
    </source>
</reference>
<dbReference type="InterPro" id="IPR003661">
    <property type="entry name" value="HisK_dim/P_dom"/>
</dbReference>
<reference evidence="16 17" key="3">
    <citation type="journal article" date="2017" name="Int. J. Syst. Evol. Microbiol.">
        <title>Adaptation of Surface-Associated Bacteria to the Open Ocean: A Genomically Distinct Subpopulation of Phaeobacter gallaeciensis Colonizes Pacific Mesozooplankton.</title>
        <authorList>
            <person name="Freese H.M."/>
            <person name="Methner A."/>
            <person name="Overmann J."/>
        </authorList>
    </citation>
    <scope>NUCLEOTIDE SEQUENCE [LARGE SCALE GENOMIC DNA]</scope>
    <source>
        <strain evidence="16 17">P36</strain>
    </source>
</reference>
<sequence length="629" mass="68482">MGDWVNVFIRAAFAKAAGQCKGGFATVRPMTQFHAHRWIILALLLGAVAAVAGGVYRLGYRQALDSLAERSAADLALASDRVTTQLQVYQELAVLMADHPTLKRLDRAEARVAAQGLLREVADKTAALDVFFVDRAGRVVVAAEGVMGRDVTQSSYFHRAMQGALGTGYGVLQPDGRRAYIYAAPDFDVDGRVRGALVVVADVEDVEQTWRGSLPAVFFTNRGGEVFIANRRELLFWQRSAEGPGLSPPDGRQVALRAWMEGPHEIWDLRWSPYLPERALHQAVNLPQIGMVGEILVDVAPAQRLAGLQAAAMAAIVLALGAMLALALERRRTLAEANTVLESRVAARTRALSATNMRLTREVQERQEAEAALKRAQQDLVQAGKLSALGQMSAGISHELNQPLMAIQQYAENGEAFVARGKPERAGENLGRISQMAGRMARIIKNLRAFARNESEPMGRVDLGQVIASAIELTEPRLRQDRVDLIWQPPAEPVFAWGGEVRLSQVFVNLINNAADAMLEQEQREIHIAIETRQDEGDTDAGARLAVSVRDIGPGLKEPEKIFDPFYSTKAVGSSEGMGLGLSISYGLVQSFGGHIRGVNTGDGAEFTVELDRWRAQAGTDTQQQDEVA</sequence>
<feature type="coiled-coil region" evidence="13">
    <location>
        <begin position="359"/>
        <end position="386"/>
    </location>
</feature>
<dbReference type="InterPro" id="IPR005467">
    <property type="entry name" value="His_kinase_dom"/>
</dbReference>
<dbReference type="InterPro" id="IPR036890">
    <property type="entry name" value="HATPase_C_sf"/>
</dbReference>
<evidence type="ECO:0000256" key="2">
    <source>
        <dbReference type="ARBA" id="ARBA00004651"/>
    </source>
</evidence>
<keyword evidence="12" id="KW-0902">Two-component regulatory system</keyword>
<keyword evidence="13" id="KW-0175">Coiled coil</keyword>
<feature type="domain" description="Histidine kinase" evidence="15">
    <location>
        <begin position="395"/>
        <end position="615"/>
    </location>
</feature>
<keyword evidence="9" id="KW-0418">Kinase</keyword>
<dbReference type="PANTHER" id="PTHR43065">
    <property type="entry name" value="SENSOR HISTIDINE KINASE"/>
    <property type="match status" value="1"/>
</dbReference>
<dbReference type="Gene3D" id="1.10.287.130">
    <property type="match status" value="1"/>
</dbReference>
<evidence type="ECO:0000256" key="10">
    <source>
        <dbReference type="ARBA" id="ARBA00022840"/>
    </source>
</evidence>
<evidence type="ECO:0000256" key="3">
    <source>
        <dbReference type="ARBA" id="ARBA00012438"/>
    </source>
</evidence>
<keyword evidence="17" id="KW-1185">Reference proteome</keyword>
<protein>
    <recommendedName>
        <fullName evidence="3">histidine kinase</fullName>
        <ecNumber evidence="3">2.7.13.3</ecNumber>
    </recommendedName>
</protein>
<dbReference type="CDD" id="cd00082">
    <property type="entry name" value="HisKA"/>
    <property type="match status" value="1"/>
</dbReference>
<evidence type="ECO:0000256" key="5">
    <source>
        <dbReference type="ARBA" id="ARBA00022553"/>
    </source>
</evidence>
<dbReference type="SUPFAM" id="SSF47384">
    <property type="entry name" value="Homodimeric domain of signal transducing histidine kinase"/>
    <property type="match status" value="1"/>
</dbReference>
<evidence type="ECO:0000256" key="12">
    <source>
        <dbReference type="ARBA" id="ARBA00023012"/>
    </source>
</evidence>
<gene>
    <name evidence="16" type="primary">dctB2</name>
    <name evidence="16" type="ORF">PhaeoP36_01954</name>
</gene>
<dbReference type="Pfam" id="PF00512">
    <property type="entry name" value="HisKA"/>
    <property type="match status" value="1"/>
</dbReference>
<dbReference type="SMART" id="SM00387">
    <property type="entry name" value="HATPase_c"/>
    <property type="match status" value="1"/>
</dbReference>
<evidence type="ECO:0000259" key="15">
    <source>
        <dbReference type="PROSITE" id="PS50109"/>
    </source>
</evidence>
<evidence type="ECO:0000313" key="16">
    <source>
        <dbReference type="EMBL" id="ATG36089.1"/>
    </source>
</evidence>
<dbReference type="SMART" id="SM00388">
    <property type="entry name" value="HisKA"/>
    <property type="match status" value="1"/>
</dbReference>
<evidence type="ECO:0000256" key="9">
    <source>
        <dbReference type="ARBA" id="ARBA00022777"/>
    </source>
</evidence>